<comment type="caution">
    <text evidence="1">The sequence shown here is derived from an EMBL/GenBank/DDBJ whole genome shotgun (WGS) entry which is preliminary data.</text>
</comment>
<protein>
    <submittedName>
        <fullName evidence="1">Uncharacterized protein</fullName>
    </submittedName>
</protein>
<keyword evidence="2" id="KW-1185">Reference proteome</keyword>
<reference evidence="1 2" key="1">
    <citation type="journal article" date="2018" name="Proc. R. Soc. B">
        <title>A non-coding region near Follistatin controls head colour polymorphism in the Gouldian finch.</title>
        <authorList>
            <person name="Toomey M.B."/>
            <person name="Marques C.I."/>
            <person name="Andrade P."/>
            <person name="Araujo P.M."/>
            <person name="Sabatino S."/>
            <person name="Gazda M.A."/>
            <person name="Afonso S."/>
            <person name="Lopes R.J."/>
            <person name="Corbo J.C."/>
            <person name="Carneiro M."/>
        </authorList>
    </citation>
    <scope>NUCLEOTIDE SEQUENCE [LARGE SCALE GENOMIC DNA]</scope>
    <source>
        <strain evidence="1">Red01</strain>
        <tissue evidence="1">Muscle</tissue>
    </source>
</reference>
<evidence type="ECO:0000313" key="1">
    <source>
        <dbReference type="EMBL" id="RLV96882.1"/>
    </source>
</evidence>
<accession>A0A3L8S3V7</accession>
<proteinExistence type="predicted"/>
<dbReference type="Proteomes" id="UP000276834">
    <property type="component" value="Unassembled WGS sequence"/>
</dbReference>
<organism evidence="1 2">
    <name type="scientific">Chloebia gouldiae</name>
    <name type="common">Gouldian finch</name>
    <name type="synonym">Erythrura gouldiae</name>
    <dbReference type="NCBI Taxonomy" id="44316"/>
    <lineage>
        <taxon>Eukaryota</taxon>
        <taxon>Metazoa</taxon>
        <taxon>Chordata</taxon>
        <taxon>Craniata</taxon>
        <taxon>Vertebrata</taxon>
        <taxon>Euteleostomi</taxon>
        <taxon>Archelosauria</taxon>
        <taxon>Archosauria</taxon>
        <taxon>Dinosauria</taxon>
        <taxon>Saurischia</taxon>
        <taxon>Theropoda</taxon>
        <taxon>Coelurosauria</taxon>
        <taxon>Aves</taxon>
        <taxon>Neognathae</taxon>
        <taxon>Neoaves</taxon>
        <taxon>Telluraves</taxon>
        <taxon>Australaves</taxon>
        <taxon>Passeriformes</taxon>
        <taxon>Passeroidea</taxon>
        <taxon>Passeridae</taxon>
        <taxon>Chloebia</taxon>
    </lineage>
</organism>
<name>A0A3L8S3V7_CHLGU</name>
<dbReference type="EMBL" id="QUSF01000066">
    <property type="protein sequence ID" value="RLV96882.1"/>
    <property type="molecule type" value="Genomic_DNA"/>
</dbReference>
<sequence length="67" mass="7695">MDEHKERKGRGSVFHAPDPEMHSTECGVITKSYSSCKLRFKVHYKSALKSYLDTLAKDHVQVRCTII</sequence>
<evidence type="ECO:0000313" key="2">
    <source>
        <dbReference type="Proteomes" id="UP000276834"/>
    </source>
</evidence>
<dbReference type="AlphaFoldDB" id="A0A3L8S3V7"/>
<gene>
    <name evidence="1" type="ORF">DV515_00012375</name>
</gene>